<sequence length="297" mass="34056">MKQFLWIAGFILLVLAGDRLGGYLLRQVIEGSEFRYSRLYTGRAEADLLLLGNSRGLAFYQPYIEEKTQLATLNLSYNGLPINLAAGLVRDYYDHYPAPEKIVIDVSLCDRFDDQLIMNFSPYLPYSQRIDSLIRLADPQIRGGLGLSHLFRYNSEIFQRALYYQNRSDEGWVVERNLSEKESRSVAEDYEFIIYYPEEAPEILADLVRYCQQQGSEVQLVLGPYFPAFLAKMSNLETYISTIEQATGLPVHNFSNTVDDFHLFADFQHLNKAGSKVFIDSLFQMGVLSSRTEQALE</sequence>
<dbReference type="EMBL" id="PDUD01000018">
    <property type="protein sequence ID" value="PHN06232.1"/>
    <property type="molecule type" value="Genomic_DNA"/>
</dbReference>
<dbReference type="RefSeq" id="WP_099150216.1">
    <property type="nucleotide sequence ID" value="NZ_PDUD01000018.1"/>
</dbReference>
<proteinExistence type="predicted"/>
<evidence type="ECO:0000313" key="1">
    <source>
        <dbReference type="EMBL" id="PHN06232.1"/>
    </source>
</evidence>
<comment type="caution">
    <text evidence="1">The sequence shown here is derived from an EMBL/GenBank/DDBJ whole genome shotgun (WGS) entry which is preliminary data.</text>
</comment>
<protein>
    <recommendedName>
        <fullName evidence="3">DUF1574 domain-containing protein</fullName>
    </recommendedName>
</protein>
<evidence type="ECO:0000313" key="2">
    <source>
        <dbReference type="Proteomes" id="UP000223913"/>
    </source>
</evidence>
<dbReference type="Proteomes" id="UP000223913">
    <property type="component" value="Unassembled WGS sequence"/>
</dbReference>
<name>A0A2D0NCK8_FLAN2</name>
<reference evidence="1 2" key="1">
    <citation type="submission" date="2017-10" db="EMBL/GenBank/DDBJ databases">
        <title>The draft genome sequence of Lewinella nigricans NBRC 102662.</title>
        <authorList>
            <person name="Wang K."/>
        </authorList>
    </citation>
    <scope>NUCLEOTIDE SEQUENCE [LARGE SCALE GENOMIC DNA]</scope>
    <source>
        <strain evidence="1 2">NBRC 102662</strain>
    </source>
</reference>
<organism evidence="1 2">
    <name type="scientific">Flavilitoribacter nigricans (strain ATCC 23147 / DSM 23189 / NBRC 102662 / NCIMB 1420 / SS-2)</name>
    <name type="common">Lewinella nigricans</name>
    <dbReference type="NCBI Taxonomy" id="1122177"/>
    <lineage>
        <taxon>Bacteria</taxon>
        <taxon>Pseudomonadati</taxon>
        <taxon>Bacteroidota</taxon>
        <taxon>Saprospiria</taxon>
        <taxon>Saprospirales</taxon>
        <taxon>Lewinellaceae</taxon>
        <taxon>Flavilitoribacter</taxon>
    </lineage>
</organism>
<gene>
    <name evidence="1" type="ORF">CRP01_11670</name>
</gene>
<accession>A0A2D0NCK8</accession>
<evidence type="ECO:0008006" key="3">
    <source>
        <dbReference type="Google" id="ProtNLM"/>
    </source>
</evidence>
<dbReference type="AlphaFoldDB" id="A0A2D0NCK8"/>
<keyword evidence="2" id="KW-1185">Reference proteome</keyword>
<dbReference type="OrthoDB" id="645964at2"/>